<evidence type="ECO:0000313" key="4">
    <source>
        <dbReference type="Proteomes" id="UP000198748"/>
    </source>
</evidence>
<dbReference type="PANTHER" id="PTHR43364">
    <property type="entry name" value="NADH-SPECIFIC METHYLGLYOXAL REDUCTASE-RELATED"/>
    <property type="match status" value="1"/>
</dbReference>
<keyword evidence="4" id="KW-1185">Reference proteome</keyword>
<dbReference type="EMBL" id="FNAN01000015">
    <property type="protein sequence ID" value="SDG12130.1"/>
    <property type="molecule type" value="Genomic_DNA"/>
</dbReference>
<organism evidence="3 4">
    <name type="scientific">Dyadobacter soli</name>
    <dbReference type="NCBI Taxonomy" id="659014"/>
    <lineage>
        <taxon>Bacteria</taxon>
        <taxon>Pseudomonadati</taxon>
        <taxon>Bacteroidota</taxon>
        <taxon>Cytophagia</taxon>
        <taxon>Cytophagales</taxon>
        <taxon>Spirosomataceae</taxon>
        <taxon>Dyadobacter</taxon>
    </lineage>
</organism>
<reference evidence="4" key="1">
    <citation type="submission" date="2016-10" db="EMBL/GenBank/DDBJ databases">
        <authorList>
            <person name="Varghese N."/>
            <person name="Submissions S."/>
        </authorList>
    </citation>
    <scope>NUCLEOTIDE SEQUENCE [LARGE SCALE GENOMIC DNA]</scope>
    <source>
        <strain evidence="4">DSM 25329</strain>
    </source>
</reference>
<name>A0A1G7RQ92_9BACT</name>
<dbReference type="InterPro" id="IPR036812">
    <property type="entry name" value="NAD(P)_OxRdtase_dom_sf"/>
</dbReference>
<dbReference type="RefSeq" id="WP_090155321.1">
    <property type="nucleotide sequence ID" value="NZ_FNAN01000015.1"/>
</dbReference>
<evidence type="ECO:0000313" key="3">
    <source>
        <dbReference type="EMBL" id="SDG12130.1"/>
    </source>
</evidence>
<evidence type="ECO:0000256" key="1">
    <source>
        <dbReference type="ARBA" id="ARBA00023002"/>
    </source>
</evidence>
<dbReference type="FunFam" id="3.20.20.100:FF:000004">
    <property type="entry name" value="Oxidoreductase, aldo/keto reductase"/>
    <property type="match status" value="1"/>
</dbReference>
<dbReference type="AlphaFoldDB" id="A0A1G7RQ92"/>
<keyword evidence="1" id="KW-0560">Oxidoreductase</keyword>
<dbReference type="STRING" id="659014.SAMN04487996_115103"/>
<dbReference type="Gene3D" id="3.20.20.100">
    <property type="entry name" value="NADP-dependent oxidoreductase domain"/>
    <property type="match status" value="1"/>
</dbReference>
<gene>
    <name evidence="3" type="ORF">SAMN04487996_115103</name>
</gene>
<dbReference type="CDD" id="cd19091">
    <property type="entry name" value="AKR_PsAKR"/>
    <property type="match status" value="1"/>
</dbReference>
<proteinExistence type="predicted"/>
<dbReference type="SUPFAM" id="SSF51430">
    <property type="entry name" value="NAD(P)-linked oxidoreductase"/>
    <property type="match status" value="1"/>
</dbReference>
<dbReference type="InterPro" id="IPR023210">
    <property type="entry name" value="NADP_OxRdtase_dom"/>
</dbReference>
<dbReference type="GO" id="GO:0016491">
    <property type="term" value="F:oxidoreductase activity"/>
    <property type="evidence" value="ECO:0007669"/>
    <property type="project" value="UniProtKB-KW"/>
</dbReference>
<dbReference type="Proteomes" id="UP000198748">
    <property type="component" value="Unassembled WGS sequence"/>
</dbReference>
<protein>
    <submittedName>
        <fullName evidence="3">Predicted oxidoreductase</fullName>
    </submittedName>
</protein>
<dbReference type="OrthoDB" id="9773828at2"/>
<accession>A0A1G7RQ92</accession>
<sequence>MKYNFLGNTGVLVSELCFGTMTFGGDGYFEVIGKVQQDDANALVKTALDAGINFFDTANVYSYGKSEEILGQSFRTLGVKRSDVFVATKARGRMAPGANQVGLSRLHIMDSVNESLARLATDHIDLFYIHGVDAETALEETMRGLEDVVRSGKVRYLGVSNHAAWQIMKANGIAEKNGWTKFVACQHYYTIAGRDLERELIPMMKDQNLGLMPWSPLAGGFLSGKYTRNSESSGENRRDNFDFPPVDKEKAYDIIDVIQPIAQAHGVSVAQIALAWLLHQQAVTSVIIGAKRPEQLADNIASTNVVLTADELDQLNKISALKPEYPQWMIERQSRERVTGKP</sequence>
<dbReference type="Pfam" id="PF00248">
    <property type="entry name" value="Aldo_ket_red"/>
    <property type="match status" value="1"/>
</dbReference>
<dbReference type="GO" id="GO:0005829">
    <property type="term" value="C:cytosol"/>
    <property type="evidence" value="ECO:0007669"/>
    <property type="project" value="TreeGrafter"/>
</dbReference>
<evidence type="ECO:0000259" key="2">
    <source>
        <dbReference type="Pfam" id="PF00248"/>
    </source>
</evidence>
<dbReference type="InterPro" id="IPR050523">
    <property type="entry name" value="AKR_Detox_Biosynth"/>
</dbReference>
<dbReference type="PANTHER" id="PTHR43364:SF18">
    <property type="entry name" value="OXIDOREDUCTASE"/>
    <property type="match status" value="1"/>
</dbReference>
<feature type="domain" description="NADP-dependent oxidoreductase" evidence="2">
    <location>
        <begin position="15"/>
        <end position="319"/>
    </location>
</feature>